<dbReference type="GO" id="GO:0046872">
    <property type="term" value="F:metal ion binding"/>
    <property type="evidence" value="ECO:0007669"/>
    <property type="project" value="UniProtKB-KW"/>
</dbReference>
<dbReference type="EC" id="3.1.4.38" evidence="4"/>
<evidence type="ECO:0000313" key="34">
    <source>
        <dbReference type="EMBL" id="KFO26094.1"/>
    </source>
</evidence>
<comment type="cofactor">
    <cofactor evidence="1">
        <name>Zn(2+)</name>
        <dbReference type="ChEBI" id="CHEBI:29105"/>
    </cofactor>
</comment>
<dbReference type="Gene3D" id="3.40.720.10">
    <property type="entry name" value="Alkaline Phosphatase, subunit A"/>
    <property type="match status" value="1"/>
</dbReference>
<evidence type="ECO:0000256" key="20">
    <source>
        <dbReference type="ARBA" id="ARBA00046203"/>
    </source>
</evidence>
<evidence type="ECO:0000256" key="14">
    <source>
        <dbReference type="ARBA" id="ARBA00023136"/>
    </source>
</evidence>
<evidence type="ECO:0000256" key="27">
    <source>
        <dbReference type="ARBA" id="ARBA00047779"/>
    </source>
</evidence>
<keyword evidence="8" id="KW-0479">Metal-binding</keyword>
<dbReference type="InterPro" id="IPR002591">
    <property type="entry name" value="Phosphodiest/P_Trfase"/>
</dbReference>
<comment type="catalytic activity">
    <reaction evidence="26">
        <text>a 1-acyl-sn-glycero-3-phosphocholine + H2O = a 1-acyl-sn-glycerol + phosphocholine + H(+)</text>
        <dbReference type="Rhea" id="RHEA:44720"/>
        <dbReference type="ChEBI" id="CHEBI:15377"/>
        <dbReference type="ChEBI" id="CHEBI:15378"/>
        <dbReference type="ChEBI" id="CHEBI:58168"/>
        <dbReference type="ChEBI" id="CHEBI:64683"/>
        <dbReference type="ChEBI" id="CHEBI:295975"/>
    </reaction>
    <physiologicalReaction direction="left-to-right" evidence="26">
        <dbReference type="Rhea" id="RHEA:44721"/>
    </physiologicalReaction>
</comment>
<evidence type="ECO:0000256" key="13">
    <source>
        <dbReference type="ARBA" id="ARBA00023098"/>
    </source>
</evidence>
<keyword evidence="12" id="KW-0442">Lipid degradation</keyword>
<dbReference type="Pfam" id="PF01663">
    <property type="entry name" value="Phosphodiest"/>
    <property type="match status" value="1"/>
</dbReference>
<evidence type="ECO:0000256" key="25">
    <source>
        <dbReference type="ARBA" id="ARBA00047494"/>
    </source>
</evidence>
<evidence type="ECO:0000256" key="3">
    <source>
        <dbReference type="ARBA" id="ARBA00010594"/>
    </source>
</evidence>
<evidence type="ECO:0000256" key="30">
    <source>
        <dbReference type="ARBA" id="ARBA00048703"/>
    </source>
</evidence>
<accession>A0A091D1X8</accession>
<dbReference type="PANTHER" id="PTHR10151:SF66">
    <property type="entry name" value="GLYCEROPHOSPHOCHOLINE CHOLINEPHOSPHODIESTERASE ENPP6"/>
    <property type="match status" value="1"/>
</dbReference>
<evidence type="ECO:0000256" key="31">
    <source>
        <dbReference type="ARBA" id="ARBA00049092"/>
    </source>
</evidence>
<evidence type="ECO:0000256" key="17">
    <source>
        <dbReference type="ARBA" id="ARBA00023288"/>
    </source>
</evidence>
<comment type="catalytic activity">
    <reaction evidence="23">
        <text>1-(9Z-octadecenoyl)-sn-glycero-3-phosphocholine + H2O = 1-(9Z-octadecenoyl)-sn-glycerol + phosphocholine + H(+)</text>
        <dbReference type="Rhea" id="RHEA:41091"/>
        <dbReference type="ChEBI" id="CHEBI:15377"/>
        <dbReference type="ChEBI" id="CHEBI:15378"/>
        <dbReference type="ChEBI" id="CHEBI:28610"/>
        <dbReference type="ChEBI" id="CHEBI:75757"/>
        <dbReference type="ChEBI" id="CHEBI:295975"/>
    </reaction>
    <physiologicalReaction direction="left-to-right" evidence="23">
        <dbReference type="Rhea" id="RHEA:41092"/>
    </physiologicalReaction>
</comment>
<dbReference type="PANTHER" id="PTHR10151">
    <property type="entry name" value="ECTONUCLEOTIDE PYROPHOSPHATASE/PHOSPHODIESTERASE"/>
    <property type="match status" value="1"/>
</dbReference>
<keyword evidence="35" id="KW-1185">Reference proteome</keyword>
<keyword evidence="10" id="KW-0378">Hydrolase</keyword>
<keyword evidence="15" id="KW-1015">Disulfide bond</keyword>
<evidence type="ECO:0000256" key="19">
    <source>
        <dbReference type="ARBA" id="ARBA00032556"/>
    </source>
</evidence>
<dbReference type="CDD" id="cd16018">
    <property type="entry name" value="Enpp"/>
    <property type="match status" value="1"/>
</dbReference>
<name>A0A091D1X8_FUKDA</name>
<keyword evidence="14" id="KW-0472">Membrane</keyword>
<dbReference type="STRING" id="885580.ENSFDAP00000004085"/>
<dbReference type="GO" id="GO:0098552">
    <property type="term" value="C:side of membrane"/>
    <property type="evidence" value="ECO:0007669"/>
    <property type="project" value="UniProtKB-KW"/>
</dbReference>
<comment type="subcellular location">
    <subcellularLocation>
        <location evidence="2">Cell membrane</location>
        <topology evidence="2">Lipid-anchor</topology>
        <topology evidence="2">GPI-anchor</topology>
    </subcellularLocation>
</comment>
<evidence type="ECO:0000256" key="1">
    <source>
        <dbReference type="ARBA" id="ARBA00001947"/>
    </source>
</evidence>
<dbReference type="SUPFAM" id="SSF53649">
    <property type="entry name" value="Alkaline phosphatase-like"/>
    <property type="match status" value="1"/>
</dbReference>
<dbReference type="Proteomes" id="UP000028990">
    <property type="component" value="Unassembled WGS sequence"/>
</dbReference>
<keyword evidence="13" id="KW-0443">Lipid metabolism</keyword>
<evidence type="ECO:0000256" key="12">
    <source>
        <dbReference type="ARBA" id="ARBA00022963"/>
    </source>
</evidence>
<dbReference type="GO" id="GO:0005886">
    <property type="term" value="C:plasma membrane"/>
    <property type="evidence" value="ECO:0007669"/>
    <property type="project" value="UniProtKB-SubCell"/>
</dbReference>
<gene>
    <name evidence="34" type="ORF">H920_12500</name>
</gene>
<comment type="function">
    <text evidence="20">Choline-specific glycerophosphodiesterase that hydrolyzes glycerophosphocholine (GPC) and lysophosphatidylcholine (LPC) and contributes to supplying choline to the cells. Has a preference for LPC with short (12:0 and 14:0) or polyunsaturated (18:2 and 20:4) fatty acids. In vitro, hydrolyzes only choline-containing lysophospholipids, such as sphingosylphosphorylcholine (SPC), platelet-activating factor (PAF) and lysoPAF, but not other lysophospholipids.</text>
</comment>
<reference evidence="34 35" key="1">
    <citation type="submission" date="2013-11" db="EMBL/GenBank/DDBJ databases">
        <title>The Damaraland mole rat (Fukomys damarensis) genome and evolution of African mole rats.</title>
        <authorList>
            <person name="Gladyshev V.N."/>
            <person name="Fang X."/>
        </authorList>
    </citation>
    <scope>NUCLEOTIDE SEQUENCE [LARGE SCALE GENOMIC DNA]</scope>
    <source>
        <tissue evidence="34">Liver</tissue>
    </source>
</reference>
<evidence type="ECO:0000256" key="29">
    <source>
        <dbReference type="ARBA" id="ARBA00048234"/>
    </source>
</evidence>
<evidence type="ECO:0000256" key="28">
    <source>
        <dbReference type="ARBA" id="ARBA00048209"/>
    </source>
</evidence>
<dbReference type="EMBL" id="KN123241">
    <property type="protein sequence ID" value="KFO26094.1"/>
    <property type="molecule type" value="Genomic_DNA"/>
</dbReference>
<protein>
    <recommendedName>
        <fullName evidence="33">Glycerophosphocholine cholinephosphodiesterase ENPP6</fullName>
        <ecNumber evidence="4">3.1.4.38</ecNumber>
    </recommendedName>
    <alternativeName>
        <fullName evidence="19">Choline-specific glycerophosphodiester phosphodiesterase</fullName>
    </alternativeName>
    <alternativeName>
        <fullName evidence="18">Ectonucleotide pyrophosphatase/phosphodiesterase family member 6</fullName>
    </alternativeName>
</protein>
<sequence length="653" mass="73229">MLARPVVILGPLEKKNPSLLGQLQSPSGERTHILSLGVDRTSGVTGGSFLAGIGNATLKMSQSAVDTDPRKAYGKLRAFWLCEESSCSWYSLGKTTSAEDNVKNASSLLTWAGIQVSQDLNNSTDYISHALTSDTSQQYPWSLGSLGCRGVDDLGSAMVPWEDFTLNAIEQKNAERHEQWTEGTAVPAKLWQALVSMAAKIGALLLVLVLILAQPASAYRKLLVFLLDGFRSDYISDEALESLPGFKEIVSRGVKVDYLTPDFPSLSYPNYYTLMTGRHCEVHQMIGNYMWDPNTNTSFDIGVNRDSLMPLWWNGSEPLWITLTKAKRKVYMYYWPGCEVEILGVRPTYCLEYKNVPTDINFANALSDALDSLKSGRADLAAIYHERIDVEGHHYGPSSPQRKDALRAVDTVLKYMTQWIQERGLQDELNVIIFSDHGMTDIFWMDKVIELNRYISLSDLQQAKDRGPVVSLWPVPGKHTEIYTKLSRVEHMTVYKKEAIPSRFYYKKGKFVSPLTLVADEGWFITESREMLPFWMNTTGKREGWQRGWHGYDNELMDMRGIFLAFGPGRKLGTVAAAQIPALEVNFKSNFRAAPIRSVDVYNVMCNVAGIIPLPNNGSWSRVLCMLRSQASSAPSVHRHNYGLALILLLLFA</sequence>
<dbReference type="FunFam" id="3.30.1360.180:FF:000001">
    <property type="entry name" value="Ectonucleotide pyrophosphatase/phosphodiesterase family member 6"/>
    <property type="match status" value="1"/>
</dbReference>
<dbReference type="GO" id="GO:0016042">
    <property type="term" value="P:lipid catabolic process"/>
    <property type="evidence" value="ECO:0007669"/>
    <property type="project" value="UniProtKB-KW"/>
</dbReference>
<evidence type="ECO:0000256" key="4">
    <source>
        <dbReference type="ARBA" id="ARBA00012318"/>
    </source>
</evidence>
<comment type="similarity">
    <text evidence="3">Belongs to the nucleotide pyrophosphatase/phosphodiesterase family.</text>
</comment>
<evidence type="ECO:0000256" key="21">
    <source>
        <dbReference type="ARBA" id="ARBA00046706"/>
    </source>
</evidence>
<evidence type="ECO:0000256" key="26">
    <source>
        <dbReference type="ARBA" id="ARBA00047600"/>
    </source>
</evidence>
<keyword evidence="11" id="KW-0862">Zinc</keyword>
<comment type="catalytic activity">
    <reaction evidence="24">
        <text>glycero-2-phosphocholine + H2O = phosphocholine + glycerol + H(+)</text>
        <dbReference type="Rhea" id="RHEA:61684"/>
        <dbReference type="ChEBI" id="CHEBI:15377"/>
        <dbReference type="ChEBI" id="CHEBI:15378"/>
        <dbReference type="ChEBI" id="CHEBI:17754"/>
        <dbReference type="ChEBI" id="CHEBI:144950"/>
        <dbReference type="ChEBI" id="CHEBI:295975"/>
    </reaction>
    <physiologicalReaction direction="left-to-right" evidence="24">
        <dbReference type="Rhea" id="RHEA:61685"/>
    </physiologicalReaction>
</comment>
<comment type="catalytic activity">
    <reaction evidence="28">
        <text>1-hexadecanoyl-sn-glycero-3-phosphocholine + H2O = 1-hexadecanoyl-sn-glycerol + phosphocholine + H(+)</text>
        <dbReference type="Rhea" id="RHEA:41119"/>
        <dbReference type="ChEBI" id="CHEBI:15377"/>
        <dbReference type="ChEBI" id="CHEBI:15378"/>
        <dbReference type="ChEBI" id="CHEBI:72998"/>
        <dbReference type="ChEBI" id="CHEBI:75542"/>
        <dbReference type="ChEBI" id="CHEBI:295975"/>
    </reaction>
    <physiologicalReaction direction="left-to-right" evidence="28">
        <dbReference type="Rhea" id="RHEA:41120"/>
    </physiologicalReaction>
</comment>
<keyword evidence="17" id="KW-0449">Lipoprotein</keyword>
<evidence type="ECO:0000256" key="16">
    <source>
        <dbReference type="ARBA" id="ARBA00023180"/>
    </source>
</evidence>
<evidence type="ECO:0000313" key="35">
    <source>
        <dbReference type="Proteomes" id="UP000028990"/>
    </source>
</evidence>
<evidence type="ECO:0000256" key="9">
    <source>
        <dbReference type="ARBA" id="ARBA00022729"/>
    </source>
</evidence>
<dbReference type="GO" id="GO:0019695">
    <property type="term" value="P:choline metabolic process"/>
    <property type="evidence" value="ECO:0007669"/>
    <property type="project" value="UniProtKB-ARBA"/>
</dbReference>
<dbReference type="AlphaFoldDB" id="A0A091D1X8"/>
<keyword evidence="5" id="KW-1003">Cell membrane</keyword>
<evidence type="ECO:0000256" key="2">
    <source>
        <dbReference type="ARBA" id="ARBA00004609"/>
    </source>
</evidence>
<comment type="catalytic activity">
    <reaction evidence="25">
        <text>a 1-O-alkyl-sn-glycero-3-phosphocholine + H2O = a 1-O-alkyl-sn-glycerol + phosphocholine + H(+)</text>
        <dbReference type="Rhea" id="RHEA:36083"/>
        <dbReference type="ChEBI" id="CHEBI:15377"/>
        <dbReference type="ChEBI" id="CHEBI:15378"/>
        <dbReference type="ChEBI" id="CHEBI:15850"/>
        <dbReference type="ChEBI" id="CHEBI:30909"/>
        <dbReference type="ChEBI" id="CHEBI:295975"/>
    </reaction>
    <physiologicalReaction direction="left-to-right" evidence="25">
        <dbReference type="Rhea" id="RHEA:36084"/>
    </physiologicalReaction>
</comment>
<evidence type="ECO:0000256" key="22">
    <source>
        <dbReference type="ARBA" id="ARBA00047290"/>
    </source>
</evidence>
<comment type="catalytic activity">
    <reaction evidence="27">
        <text>1-tetradecanoyl-sn-glycero-3-phosphocholine + H2O = 1-tetradecanoyl-sn-glycerol + phosphocholine + H(+)</text>
        <dbReference type="Rhea" id="RHEA:40999"/>
        <dbReference type="ChEBI" id="CHEBI:15377"/>
        <dbReference type="ChEBI" id="CHEBI:15378"/>
        <dbReference type="ChEBI" id="CHEBI:64489"/>
        <dbReference type="ChEBI" id="CHEBI:75536"/>
        <dbReference type="ChEBI" id="CHEBI:295975"/>
    </reaction>
    <physiologicalReaction direction="left-to-right" evidence="27">
        <dbReference type="Rhea" id="RHEA:41000"/>
    </physiologicalReaction>
</comment>
<proteinExistence type="inferred from homology"/>
<comment type="catalytic activity">
    <reaction evidence="32">
        <text>1-(5Z,8Z,11Z,14Z-eicosatetraenoyl)-sn-glycero-3-phosphocholine + H2O = 1-(5Z,8Z,11Z,14Z-eicosatetraenoyl)-sn-glycerol + phosphocholine + H(+)</text>
        <dbReference type="Rhea" id="RHEA:41003"/>
        <dbReference type="ChEBI" id="CHEBI:15377"/>
        <dbReference type="ChEBI" id="CHEBI:15378"/>
        <dbReference type="ChEBI" id="CHEBI:34071"/>
        <dbReference type="ChEBI" id="CHEBI:74344"/>
        <dbReference type="ChEBI" id="CHEBI:295975"/>
    </reaction>
    <physiologicalReaction direction="left-to-right" evidence="32">
        <dbReference type="Rhea" id="RHEA:41004"/>
    </physiologicalReaction>
</comment>
<comment type="catalytic activity">
    <reaction evidence="30">
        <text>sn-glycerol 3-phosphocholine + H2O = phosphocholine + glycerol + H(+)</text>
        <dbReference type="Rhea" id="RHEA:19545"/>
        <dbReference type="ChEBI" id="CHEBI:15377"/>
        <dbReference type="ChEBI" id="CHEBI:15378"/>
        <dbReference type="ChEBI" id="CHEBI:16870"/>
        <dbReference type="ChEBI" id="CHEBI:17754"/>
        <dbReference type="ChEBI" id="CHEBI:295975"/>
        <dbReference type="EC" id="3.1.4.38"/>
    </reaction>
    <physiologicalReaction direction="left-to-right" evidence="30">
        <dbReference type="Rhea" id="RHEA:19546"/>
    </physiologicalReaction>
</comment>
<keyword evidence="16" id="KW-0325">Glycoprotein</keyword>
<dbReference type="GO" id="GO:0008889">
    <property type="term" value="F:glycerophosphodiester phosphodiesterase activity"/>
    <property type="evidence" value="ECO:0007669"/>
    <property type="project" value="TreeGrafter"/>
</dbReference>
<keyword evidence="6" id="KW-0597">Phosphoprotein</keyword>
<evidence type="ECO:0000256" key="24">
    <source>
        <dbReference type="ARBA" id="ARBA00047482"/>
    </source>
</evidence>
<dbReference type="FunFam" id="3.40.720.10:FF:000029">
    <property type="entry name" value="ectonucleotide pyrophosphatase/phosphodiesterase family member 6"/>
    <property type="match status" value="1"/>
</dbReference>
<dbReference type="Gene3D" id="3.30.1360.180">
    <property type="match status" value="1"/>
</dbReference>
<evidence type="ECO:0000256" key="6">
    <source>
        <dbReference type="ARBA" id="ARBA00022553"/>
    </source>
</evidence>
<evidence type="ECO:0000256" key="7">
    <source>
        <dbReference type="ARBA" id="ARBA00022622"/>
    </source>
</evidence>
<comment type="catalytic activity">
    <reaction evidence="29">
        <text>sphing-4-enine-phosphocholine + H2O = sphing-4-enine + phosphocholine + H(+)</text>
        <dbReference type="Rhea" id="RHEA:41095"/>
        <dbReference type="ChEBI" id="CHEBI:15377"/>
        <dbReference type="ChEBI" id="CHEBI:15378"/>
        <dbReference type="ChEBI" id="CHEBI:57756"/>
        <dbReference type="ChEBI" id="CHEBI:58906"/>
        <dbReference type="ChEBI" id="CHEBI:295975"/>
    </reaction>
    <physiologicalReaction direction="left-to-right" evidence="29">
        <dbReference type="Rhea" id="RHEA:41096"/>
    </physiologicalReaction>
</comment>
<dbReference type="GO" id="GO:0047390">
    <property type="term" value="F:glycerophosphocholine cholinephosphodiesterase activity"/>
    <property type="evidence" value="ECO:0007669"/>
    <property type="project" value="UniProtKB-EC"/>
</dbReference>
<evidence type="ECO:0000256" key="32">
    <source>
        <dbReference type="ARBA" id="ARBA00049320"/>
    </source>
</evidence>
<comment type="subunit">
    <text evidence="21">Homodimer; disulfide-linked. Homotetramer.</text>
</comment>
<evidence type="ECO:0000256" key="11">
    <source>
        <dbReference type="ARBA" id="ARBA00022833"/>
    </source>
</evidence>
<evidence type="ECO:0000256" key="23">
    <source>
        <dbReference type="ARBA" id="ARBA00047322"/>
    </source>
</evidence>
<organism evidence="34 35">
    <name type="scientific">Fukomys damarensis</name>
    <name type="common">Damaraland mole rat</name>
    <name type="synonym">Cryptomys damarensis</name>
    <dbReference type="NCBI Taxonomy" id="885580"/>
    <lineage>
        <taxon>Eukaryota</taxon>
        <taxon>Metazoa</taxon>
        <taxon>Chordata</taxon>
        <taxon>Craniata</taxon>
        <taxon>Vertebrata</taxon>
        <taxon>Euteleostomi</taxon>
        <taxon>Mammalia</taxon>
        <taxon>Eutheria</taxon>
        <taxon>Euarchontoglires</taxon>
        <taxon>Glires</taxon>
        <taxon>Rodentia</taxon>
        <taxon>Hystricomorpha</taxon>
        <taxon>Bathyergidae</taxon>
        <taxon>Fukomys</taxon>
    </lineage>
</organism>
<keyword evidence="7" id="KW-0336">GPI-anchor</keyword>
<comment type="catalytic activity">
    <reaction evidence="22">
        <text>1-dodecanoyl-sn-glycero-3-phosphocholine + H2O = 1-dodecanoyl-sn-glycerol + phosphocholine + H(+)</text>
        <dbReference type="Rhea" id="RHEA:41127"/>
        <dbReference type="ChEBI" id="CHEBI:15377"/>
        <dbReference type="ChEBI" id="CHEBI:15378"/>
        <dbReference type="ChEBI" id="CHEBI:74966"/>
        <dbReference type="ChEBI" id="CHEBI:75529"/>
        <dbReference type="ChEBI" id="CHEBI:295975"/>
    </reaction>
    <physiologicalReaction direction="left-to-right" evidence="22">
        <dbReference type="Rhea" id="RHEA:41128"/>
    </physiologicalReaction>
</comment>
<evidence type="ECO:0000256" key="10">
    <source>
        <dbReference type="ARBA" id="ARBA00022801"/>
    </source>
</evidence>
<evidence type="ECO:0000256" key="8">
    <source>
        <dbReference type="ARBA" id="ARBA00022723"/>
    </source>
</evidence>
<evidence type="ECO:0000256" key="5">
    <source>
        <dbReference type="ARBA" id="ARBA00022475"/>
    </source>
</evidence>
<comment type="catalytic activity">
    <reaction evidence="31">
        <text>1-(9Z,12Z)-octadecadienoyl-sn-glycero-3-phosphocholine + H2O = 1-(9Z,12Z-octadecadienoyl)-sn-glycerol + phosphocholine + H(+)</text>
        <dbReference type="Rhea" id="RHEA:41115"/>
        <dbReference type="ChEBI" id="CHEBI:15377"/>
        <dbReference type="ChEBI" id="CHEBI:15378"/>
        <dbReference type="ChEBI" id="CHEBI:28733"/>
        <dbReference type="ChEBI" id="CHEBI:75561"/>
        <dbReference type="ChEBI" id="CHEBI:295975"/>
    </reaction>
    <physiologicalReaction direction="left-to-right" evidence="31">
        <dbReference type="Rhea" id="RHEA:41116"/>
    </physiologicalReaction>
</comment>
<dbReference type="InterPro" id="IPR017850">
    <property type="entry name" value="Alkaline_phosphatase_core_sf"/>
</dbReference>
<dbReference type="eggNOG" id="KOG2645">
    <property type="taxonomic scope" value="Eukaryota"/>
</dbReference>
<keyword evidence="9" id="KW-0732">Signal</keyword>
<evidence type="ECO:0000256" key="18">
    <source>
        <dbReference type="ARBA" id="ARBA00031167"/>
    </source>
</evidence>
<evidence type="ECO:0000256" key="15">
    <source>
        <dbReference type="ARBA" id="ARBA00023157"/>
    </source>
</evidence>
<evidence type="ECO:0000256" key="33">
    <source>
        <dbReference type="ARBA" id="ARBA00074508"/>
    </source>
</evidence>